<feature type="compositionally biased region" description="Polar residues" evidence="1">
    <location>
        <begin position="210"/>
        <end position="222"/>
    </location>
</feature>
<comment type="caution">
    <text evidence="2">The sequence shown here is derived from an EMBL/GenBank/DDBJ whole genome shotgun (WGS) entry which is preliminary data.</text>
</comment>
<dbReference type="Gene3D" id="3.40.50.1820">
    <property type="entry name" value="alpha/beta hydrolase"/>
    <property type="match status" value="1"/>
</dbReference>
<dbReference type="EMBL" id="JAHRIN010059205">
    <property type="protein sequence ID" value="MEQ2211854.1"/>
    <property type="molecule type" value="Genomic_DNA"/>
</dbReference>
<organism evidence="2 3">
    <name type="scientific">Xenoophorus captivus</name>
    <dbReference type="NCBI Taxonomy" id="1517983"/>
    <lineage>
        <taxon>Eukaryota</taxon>
        <taxon>Metazoa</taxon>
        <taxon>Chordata</taxon>
        <taxon>Craniata</taxon>
        <taxon>Vertebrata</taxon>
        <taxon>Euteleostomi</taxon>
        <taxon>Actinopterygii</taxon>
        <taxon>Neopterygii</taxon>
        <taxon>Teleostei</taxon>
        <taxon>Neoteleostei</taxon>
        <taxon>Acanthomorphata</taxon>
        <taxon>Ovalentaria</taxon>
        <taxon>Atherinomorphae</taxon>
        <taxon>Cyprinodontiformes</taxon>
        <taxon>Goodeidae</taxon>
        <taxon>Xenoophorus</taxon>
    </lineage>
</organism>
<feature type="region of interest" description="Disordered" evidence="1">
    <location>
        <begin position="194"/>
        <end position="236"/>
    </location>
</feature>
<evidence type="ECO:0000313" key="2">
    <source>
        <dbReference type="EMBL" id="MEQ2211854.1"/>
    </source>
</evidence>
<feature type="region of interest" description="Disordered" evidence="1">
    <location>
        <begin position="249"/>
        <end position="269"/>
    </location>
</feature>
<sequence length="420" mass="46273">MVMPMCTDGVQDMFEPEQWNFQAFSDECNSIFGVRPRADWAGTVYGGKKIEPVTSNLDCLWKLHEQHQEQVFIRGRKSCSEETFSSGITVDATGVAAGLDRVMAVQTAIMNPQFMSFCFPDSVMEYDVEKSLDGSLVCDADNDEDFKETTRDLLSFIDSASSNIKLALDKPVKSKRKVNHRKYLQKQIKRCTGIMTSGNSSEAPAKRQGSPLSQQGPLQSKTLQKREGGQANLQSKSLAALFSPVKEIRGEKAKKPPLRHRNLPPSFFTEPANCSRVSSTSGMTLKDLERGNPEAAEFFELLGPDYSNMVNEQDVYHGVPLRVQPDLGALDPASYDHLASGLFYPESWTNCSGPFKKPGEGLRTGPPQPPVYGQAEDSSGPIDDSGLCTLAFPNFIPDCSIPQVTYDVNGGYNKTNYSCL</sequence>
<reference evidence="2 3" key="1">
    <citation type="submission" date="2021-06" db="EMBL/GenBank/DDBJ databases">
        <authorList>
            <person name="Palmer J.M."/>
        </authorList>
    </citation>
    <scope>NUCLEOTIDE SEQUENCE [LARGE SCALE GENOMIC DNA]</scope>
    <source>
        <strain evidence="2 3">XC_2019</strain>
        <tissue evidence="2">Muscle</tissue>
    </source>
</reference>
<feature type="region of interest" description="Disordered" evidence="1">
    <location>
        <begin position="357"/>
        <end position="379"/>
    </location>
</feature>
<name>A0ABV0RUI0_9TELE</name>
<protein>
    <recommendedName>
        <fullName evidence="4">Protein FAM181B</fullName>
    </recommendedName>
</protein>
<evidence type="ECO:0000256" key="1">
    <source>
        <dbReference type="SAM" id="MobiDB-lite"/>
    </source>
</evidence>
<evidence type="ECO:0008006" key="4">
    <source>
        <dbReference type="Google" id="ProtNLM"/>
    </source>
</evidence>
<dbReference type="Proteomes" id="UP001434883">
    <property type="component" value="Unassembled WGS sequence"/>
</dbReference>
<accession>A0ABV0RUI0</accession>
<dbReference type="InterPro" id="IPR029359">
    <property type="entry name" value="FAM181"/>
</dbReference>
<gene>
    <name evidence="2" type="ORF">XENOCAPTIV_018555</name>
</gene>
<proteinExistence type="predicted"/>
<dbReference type="InterPro" id="IPR042269">
    <property type="entry name" value="Ser_carbopepase_S28_SKS"/>
</dbReference>
<dbReference type="PANTHER" id="PTHR33766">
    <property type="entry name" value="PROTEIN FAM181B"/>
    <property type="match status" value="1"/>
</dbReference>
<keyword evidence="3" id="KW-1185">Reference proteome</keyword>
<dbReference type="Gene3D" id="1.20.120.980">
    <property type="entry name" value="Serine carboxypeptidase S28, SKS domain"/>
    <property type="match status" value="1"/>
</dbReference>
<dbReference type="InterPro" id="IPR029058">
    <property type="entry name" value="AB_hydrolase_fold"/>
</dbReference>
<evidence type="ECO:0000313" key="3">
    <source>
        <dbReference type="Proteomes" id="UP001434883"/>
    </source>
</evidence>
<dbReference type="PANTHER" id="PTHR33766:SF2">
    <property type="entry name" value="PROTEIN FAM181B"/>
    <property type="match status" value="1"/>
</dbReference>